<dbReference type="Proteomes" id="UP001412067">
    <property type="component" value="Unassembled WGS sequence"/>
</dbReference>
<organism evidence="2 3">
    <name type="scientific">Platanthera guangdongensis</name>
    <dbReference type="NCBI Taxonomy" id="2320717"/>
    <lineage>
        <taxon>Eukaryota</taxon>
        <taxon>Viridiplantae</taxon>
        <taxon>Streptophyta</taxon>
        <taxon>Embryophyta</taxon>
        <taxon>Tracheophyta</taxon>
        <taxon>Spermatophyta</taxon>
        <taxon>Magnoliopsida</taxon>
        <taxon>Liliopsida</taxon>
        <taxon>Asparagales</taxon>
        <taxon>Orchidaceae</taxon>
        <taxon>Orchidoideae</taxon>
        <taxon>Orchideae</taxon>
        <taxon>Orchidinae</taxon>
        <taxon>Platanthera</taxon>
    </lineage>
</organism>
<dbReference type="EMBL" id="JBBWWR010000017">
    <property type="protein sequence ID" value="KAK8946060.1"/>
    <property type="molecule type" value="Genomic_DNA"/>
</dbReference>
<protein>
    <submittedName>
        <fullName evidence="2">Uncharacterized protein</fullName>
    </submittedName>
</protein>
<gene>
    <name evidence="2" type="ORF">KSP40_PGU002165</name>
</gene>
<accession>A0ABR2LPA9</accession>
<feature type="region of interest" description="Disordered" evidence="1">
    <location>
        <begin position="37"/>
        <end position="71"/>
    </location>
</feature>
<evidence type="ECO:0000256" key="1">
    <source>
        <dbReference type="SAM" id="MobiDB-lite"/>
    </source>
</evidence>
<evidence type="ECO:0000313" key="3">
    <source>
        <dbReference type="Proteomes" id="UP001412067"/>
    </source>
</evidence>
<keyword evidence="3" id="KW-1185">Reference proteome</keyword>
<name>A0ABR2LPA9_9ASPA</name>
<comment type="caution">
    <text evidence="2">The sequence shown here is derived from an EMBL/GenBank/DDBJ whole genome shotgun (WGS) entry which is preliminary data.</text>
</comment>
<sequence>MISDPTSSELPPSNSGIQLFFLVQTLYHLRFQTLFPEHSRNSPQQHKGHLFQQKAEGASSQSPAPMHISRRDVFSSRRIAVGELIHTAK</sequence>
<evidence type="ECO:0000313" key="2">
    <source>
        <dbReference type="EMBL" id="KAK8946060.1"/>
    </source>
</evidence>
<proteinExistence type="predicted"/>
<reference evidence="2 3" key="1">
    <citation type="journal article" date="2022" name="Nat. Plants">
        <title>Genomes of leafy and leafless Platanthera orchids illuminate the evolution of mycoheterotrophy.</title>
        <authorList>
            <person name="Li M.H."/>
            <person name="Liu K.W."/>
            <person name="Li Z."/>
            <person name="Lu H.C."/>
            <person name="Ye Q.L."/>
            <person name="Zhang D."/>
            <person name="Wang J.Y."/>
            <person name="Li Y.F."/>
            <person name="Zhong Z.M."/>
            <person name="Liu X."/>
            <person name="Yu X."/>
            <person name="Liu D.K."/>
            <person name="Tu X.D."/>
            <person name="Liu B."/>
            <person name="Hao Y."/>
            <person name="Liao X.Y."/>
            <person name="Jiang Y.T."/>
            <person name="Sun W.H."/>
            <person name="Chen J."/>
            <person name="Chen Y.Q."/>
            <person name="Ai Y."/>
            <person name="Zhai J.W."/>
            <person name="Wu S.S."/>
            <person name="Zhou Z."/>
            <person name="Hsiao Y.Y."/>
            <person name="Wu W.L."/>
            <person name="Chen Y.Y."/>
            <person name="Lin Y.F."/>
            <person name="Hsu J.L."/>
            <person name="Li C.Y."/>
            <person name="Wang Z.W."/>
            <person name="Zhao X."/>
            <person name="Zhong W.Y."/>
            <person name="Ma X.K."/>
            <person name="Ma L."/>
            <person name="Huang J."/>
            <person name="Chen G.Z."/>
            <person name="Huang M.Z."/>
            <person name="Huang L."/>
            <person name="Peng D.H."/>
            <person name="Luo Y.B."/>
            <person name="Zou S.Q."/>
            <person name="Chen S.P."/>
            <person name="Lan S."/>
            <person name="Tsai W.C."/>
            <person name="Van de Peer Y."/>
            <person name="Liu Z.J."/>
        </authorList>
    </citation>
    <scope>NUCLEOTIDE SEQUENCE [LARGE SCALE GENOMIC DNA]</scope>
    <source>
        <strain evidence="2">Lor288</strain>
    </source>
</reference>